<gene>
    <name evidence="2" type="ORF">AHA02nite_03870</name>
</gene>
<organism evidence="2 3">
    <name type="scientific">Alkalibacillus haloalkaliphilus</name>
    <dbReference type="NCBI Taxonomy" id="94136"/>
    <lineage>
        <taxon>Bacteria</taxon>
        <taxon>Bacillati</taxon>
        <taxon>Bacillota</taxon>
        <taxon>Bacilli</taxon>
        <taxon>Bacillales</taxon>
        <taxon>Bacillaceae</taxon>
        <taxon>Alkalibacillus</taxon>
    </lineage>
</organism>
<dbReference type="AlphaFoldDB" id="A0A511W1H4"/>
<proteinExistence type="predicted"/>
<dbReference type="Pfam" id="PF08570">
    <property type="entry name" value="DUF1761"/>
    <property type="match status" value="1"/>
</dbReference>
<keyword evidence="1" id="KW-0812">Transmembrane</keyword>
<dbReference type="EMBL" id="BJYA01000001">
    <property type="protein sequence ID" value="GEN44611.1"/>
    <property type="molecule type" value="Genomic_DNA"/>
</dbReference>
<dbReference type="RefSeq" id="WP_146813829.1">
    <property type="nucleotide sequence ID" value="NZ_BJYA01000001.1"/>
</dbReference>
<keyword evidence="3" id="KW-1185">Reference proteome</keyword>
<accession>A0A511W1H4</accession>
<evidence type="ECO:0008006" key="4">
    <source>
        <dbReference type="Google" id="ProtNLM"/>
    </source>
</evidence>
<dbReference type="OrthoDB" id="333057at2"/>
<dbReference type="InterPro" id="IPR013879">
    <property type="entry name" value="DUF1761"/>
</dbReference>
<evidence type="ECO:0000313" key="2">
    <source>
        <dbReference type="EMBL" id="GEN44611.1"/>
    </source>
</evidence>
<dbReference type="Proteomes" id="UP000321440">
    <property type="component" value="Unassembled WGS sequence"/>
</dbReference>
<evidence type="ECO:0000256" key="1">
    <source>
        <dbReference type="SAM" id="Phobius"/>
    </source>
</evidence>
<feature type="transmembrane region" description="Helical" evidence="1">
    <location>
        <begin position="43"/>
        <end position="61"/>
    </location>
</feature>
<name>A0A511W1H4_9BACI</name>
<keyword evidence="1" id="KW-0472">Membrane</keyword>
<feature type="transmembrane region" description="Helical" evidence="1">
    <location>
        <begin position="73"/>
        <end position="93"/>
    </location>
</feature>
<sequence length="128" mass="14186">MLLAIILGVIIYMVLGMVYYSPKVLGRLWVKYLNIQEFKTPRYDVLSLATFLTVSILYFILRWSEANTALEGLYLGALVGLLVALAYAKDFVFGLGENTGSSLKVYFIAVGFHIIVLSVIGLVMGNIL</sequence>
<keyword evidence="1" id="KW-1133">Transmembrane helix</keyword>
<feature type="transmembrane region" description="Helical" evidence="1">
    <location>
        <begin position="105"/>
        <end position="127"/>
    </location>
</feature>
<feature type="transmembrane region" description="Helical" evidence="1">
    <location>
        <begin position="6"/>
        <end position="22"/>
    </location>
</feature>
<evidence type="ECO:0000313" key="3">
    <source>
        <dbReference type="Proteomes" id="UP000321440"/>
    </source>
</evidence>
<reference evidence="2 3" key="1">
    <citation type="submission" date="2019-07" db="EMBL/GenBank/DDBJ databases">
        <title>Whole genome shotgun sequence of Alkalibacillus haloalkaliphilus NBRC 103110.</title>
        <authorList>
            <person name="Hosoyama A."/>
            <person name="Uohara A."/>
            <person name="Ohji S."/>
            <person name="Ichikawa N."/>
        </authorList>
    </citation>
    <scope>NUCLEOTIDE SEQUENCE [LARGE SCALE GENOMIC DNA]</scope>
    <source>
        <strain evidence="2 3">NBRC 103110</strain>
    </source>
</reference>
<protein>
    <recommendedName>
        <fullName evidence="4">DUF1761 domain-containing protein</fullName>
    </recommendedName>
</protein>
<comment type="caution">
    <text evidence="2">The sequence shown here is derived from an EMBL/GenBank/DDBJ whole genome shotgun (WGS) entry which is preliminary data.</text>
</comment>